<protein>
    <recommendedName>
        <fullName evidence="6">AttH domain-containing protein</fullName>
    </recommendedName>
</protein>
<feature type="domain" description="Diels-Alderase N-terminal" evidence="2">
    <location>
        <begin position="40"/>
        <end position="225"/>
    </location>
</feature>
<dbReference type="GeneID" id="54330817"/>
<dbReference type="AlphaFoldDB" id="A0A5M9MHH7"/>
<dbReference type="Proteomes" id="UP000324241">
    <property type="component" value="Unassembled WGS sequence"/>
</dbReference>
<reference evidence="4 5" key="1">
    <citation type="submission" date="2019-08" db="EMBL/GenBank/DDBJ databases">
        <title>The genome sequence of a newly discovered highly antifungal drug resistant Aspergillus species, Aspergillus tanneri NIH 1004.</title>
        <authorList>
            <person name="Mounaud S."/>
            <person name="Singh I."/>
            <person name="Joardar V."/>
            <person name="Pakala S."/>
            <person name="Pakala S."/>
            <person name="Venepally P."/>
            <person name="Chung J.K."/>
            <person name="Losada L."/>
            <person name="Nierman W.C."/>
        </authorList>
    </citation>
    <scope>NUCLEOTIDE SEQUENCE [LARGE SCALE GENOMIC DNA]</scope>
    <source>
        <strain evidence="4 5">NIH1004</strain>
    </source>
</reference>
<dbReference type="Pfam" id="PF24137">
    <property type="entry name" value="DA_N"/>
    <property type="match status" value="1"/>
</dbReference>
<evidence type="ECO:0000259" key="2">
    <source>
        <dbReference type="Pfam" id="PF24137"/>
    </source>
</evidence>
<dbReference type="Gene3D" id="2.40.370.10">
    <property type="entry name" value="AttH-like domain"/>
    <property type="match status" value="1"/>
</dbReference>
<dbReference type="InterPro" id="IPR056402">
    <property type="entry name" value="DA_N"/>
</dbReference>
<comment type="caution">
    <text evidence="4">The sequence shown here is derived from an EMBL/GenBank/DDBJ whole genome shotgun (WGS) entry which is preliminary data.</text>
</comment>
<evidence type="ECO:0000259" key="3">
    <source>
        <dbReference type="Pfam" id="PF25581"/>
    </source>
</evidence>
<dbReference type="EMBL" id="QUQM01000006">
    <property type="protein sequence ID" value="KAA8643919.1"/>
    <property type="molecule type" value="Genomic_DNA"/>
</dbReference>
<dbReference type="Pfam" id="PF25581">
    <property type="entry name" value="AsqO_C"/>
    <property type="match status" value="1"/>
</dbReference>
<dbReference type="VEuPathDB" id="FungiDB:EYZ11_006396"/>
<evidence type="ECO:0000313" key="5">
    <source>
        <dbReference type="Proteomes" id="UP000324241"/>
    </source>
</evidence>
<accession>A0A5M9MHH7</accession>
<name>A0A5M9MHH7_9EURO</name>
<evidence type="ECO:0008006" key="6">
    <source>
        <dbReference type="Google" id="ProtNLM"/>
    </source>
</evidence>
<evidence type="ECO:0000313" key="4">
    <source>
        <dbReference type="EMBL" id="KAA8643919.1"/>
    </source>
</evidence>
<dbReference type="InterPro" id="IPR057722">
    <property type="entry name" value="AsqO/PenF-like_C"/>
</dbReference>
<dbReference type="SUPFAM" id="SSF159245">
    <property type="entry name" value="AttH-like"/>
    <property type="match status" value="1"/>
</dbReference>
<dbReference type="RefSeq" id="XP_033423280.1">
    <property type="nucleotide sequence ID" value="XM_033572728.1"/>
</dbReference>
<feature type="chain" id="PRO_5024355291" description="AttH domain-containing protein" evidence="1">
    <location>
        <begin position="19"/>
        <end position="362"/>
    </location>
</feature>
<proteinExistence type="predicted"/>
<organism evidence="4 5">
    <name type="scientific">Aspergillus tanneri</name>
    <dbReference type="NCBI Taxonomy" id="1220188"/>
    <lineage>
        <taxon>Eukaryota</taxon>
        <taxon>Fungi</taxon>
        <taxon>Dikarya</taxon>
        <taxon>Ascomycota</taxon>
        <taxon>Pezizomycotina</taxon>
        <taxon>Eurotiomycetes</taxon>
        <taxon>Eurotiomycetidae</taxon>
        <taxon>Eurotiales</taxon>
        <taxon>Aspergillaceae</taxon>
        <taxon>Aspergillus</taxon>
        <taxon>Aspergillus subgen. Circumdati</taxon>
    </lineage>
</organism>
<feature type="domain" description="AsqO/PenF-like C-terminal" evidence="3">
    <location>
        <begin position="232"/>
        <end position="357"/>
    </location>
</feature>
<gene>
    <name evidence="4" type="ORF">ATNIH1004_008115</name>
</gene>
<feature type="signal peptide" evidence="1">
    <location>
        <begin position="1"/>
        <end position="18"/>
    </location>
</feature>
<keyword evidence="1" id="KW-0732">Signal</keyword>
<sequence>MRGLLSFATFLLMGAVFAELYSFPNEVVTGDAPVRYVAGDVVDGPKVMALNGSSYDWWYFDAVSTTSNASVVIVLYRATPGGFPLVLKGSSSSVNLFITMDNGTSHYFPIANRPGRSGEVVVSTDGQGASGVWESTGFSFFGSPDLSHYTVHINSPAHRFNGTLSLSAAAPAHYPCGLSRPGEDLHISPHVGWANAIPDANAVGTFRVRGSDIHFTGVGYHDKNWGDQRFDQHVRTWYWGHGRLGPYSLVWFDTVQLDGSRYVSAYVARDGRVVQSSCDTSGIQVLPNKSGASLSGNGSTLSGFSIAMELEEGSLRVQADNVASSAQSPVYYRWLGSLSGGIVGKAQYNGVGMWEEFDFTEA</sequence>
<evidence type="ECO:0000256" key="1">
    <source>
        <dbReference type="SAM" id="SignalP"/>
    </source>
</evidence>
<dbReference type="InterPro" id="IPR023374">
    <property type="entry name" value="AttH-like_dom_sf"/>
</dbReference>
<dbReference type="OrthoDB" id="5344254at2759"/>